<sequence length="132" mass="14686">MCTVGNAQQVTFNSHDVNTKSEVKLVSRHGESNSSSLLLALKSLSLLHKFLSFSPHISTTSSMTNVVELKVGLHCEECIKKILKTIKKFEDIEAYDVDTKLNKVIVTGNVTNEEVIRALQKIGKQATNWEQV</sequence>
<evidence type="ECO:0000313" key="2">
    <source>
        <dbReference type="Proteomes" id="UP001055811"/>
    </source>
</evidence>
<evidence type="ECO:0000313" key="1">
    <source>
        <dbReference type="EMBL" id="KAI3751246.1"/>
    </source>
</evidence>
<name>A0ACB9DXN5_CICIN</name>
<comment type="caution">
    <text evidence="1">The sequence shown here is derived from an EMBL/GenBank/DDBJ whole genome shotgun (WGS) entry which is preliminary data.</text>
</comment>
<gene>
    <name evidence="1" type="ORF">L2E82_22294</name>
</gene>
<keyword evidence="2" id="KW-1185">Reference proteome</keyword>
<dbReference type="Proteomes" id="UP001055811">
    <property type="component" value="Linkage Group LG04"/>
</dbReference>
<organism evidence="1 2">
    <name type="scientific">Cichorium intybus</name>
    <name type="common">Chicory</name>
    <dbReference type="NCBI Taxonomy" id="13427"/>
    <lineage>
        <taxon>Eukaryota</taxon>
        <taxon>Viridiplantae</taxon>
        <taxon>Streptophyta</taxon>
        <taxon>Embryophyta</taxon>
        <taxon>Tracheophyta</taxon>
        <taxon>Spermatophyta</taxon>
        <taxon>Magnoliopsida</taxon>
        <taxon>eudicotyledons</taxon>
        <taxon>Gunneridae</taxon>
        <taxon>Pentapetalae</taxon>
        <taxon>asterids</taxon>
        <taxon>campanulids</taxon>
        <taxon>Asterales</taxon>
        <taxon>Asteraceae</taxon>
        <taxon>Cichorioideae</taxon>
        <taxon>Cichorieae</taxon>
        <taxon>Cichoriinae</taxon>
        <taxon>Cichorium</taxon>
    </lineage>
</organism>
<dbReference type="EMBL" id="CM042012">
    <property type="protein sequence ID" value="KAI3751246.1"/>
    <property type="molecule type" value="Genomic_DNA"/>
</dbReference>
<proteinExistence type="predicted"/>
<accession>A0ACB9DXN5</accession>
<protein>
    <submittedName>
        <fullName evidence="1">Uncharacterized protein</fullName>
    </submittedName>
</protein>
<reference evidence="1 2" key="2">
    <citation type="journal article" date="2022" name="Mol. Ecol. Resour.">
        <title>The genomes of chicory, endive, great burdock and yacon provide insights into Asteraceae paleo-polyploidization history and plant inulin production.</title>
        <authorList>
            <person name="Fan W."/>
            <person name="Wang S."/>
            <person name="Wang H."/>
            <person name="Wang A."/>
            <person name="Jiang F."/>
            <person name="Liu H."/>
            <person name="Zhao H."/>
            <person name="Xu D."/>
            <person name="Zhang Y."/>
        </authorList>
    </citation>
    <scope>NUCLEOTIDE SEQUENCE [LARGE SCALE GENOMIC DNA]</scope>
    <source>
        <strain evidence="2">cv. Punajuju</strain>
        <tissue evidence="1">Leaves</tissue>
    </source>
</reference>
<reference evidence="2" key="1">
    <citation type="journal article" date="2022" name="Mol. Ecol. Resour.">
        <title>The genomes of chicory, endive, great burdock and yacon provide insights into Asteraceae palaeo-polyploidization history and plant inulin production.</title>
        <authorList>
            <person name="Fan W."/>
            <person name="Wang S."/>
            <person name="Wang H."/>
            <person name="Wang A."/>
            <person name="Jiang F."/>
            <person name="Liu H."/>
            <person name="Zhao H."/>
            <person name="Xu D."/>
            <person name="Zhang Y."/>
        </authorList>
    </citation>
    <scope>NUCLEOTIDE SEQUENCE [LARGE SCALE GENOMIC DNA]</scope>
    <source>
        <strain evidence="2">cv. Punajuju</strain>
    </source>
</reference>